<dbReference type="PANTHER" id="PTHR23250:SF1">
    <property type="entry name" value="TECTONIN BETA-PROPELLER REPEAT-CONTAINING PROTEIN 1"/>
    <property type="match status" value="1"/>
</dbReference>
<evidence type="ECO:0000256" key="3">
    <source>
        <dbReference type="ARBA" id="ARBA00022737"/>
    </source>
</evidence>
<dbReference type="RefSeq" id="XP_034239963.1">
    <property type="nucleotide sequence ID" value="XM_034384072.1"/>
</dbReference>
<gene>
    <name evidence="7 8 9" type="primary">LOC117644530</name>
</gene>
<dbReference type="CTD" id="40229"/>
<evidence type="ECO:0000313" key="8">
    <source>
        <dbReference type="RefSeq" id="XP_034239964.1"/>
    </source>
</evidence>
<dbReference type="InterPro" id="IPR018247">
    <property type="entry name" value="EF_Hand_1_Ca_BS"/>
</dbReference>
<dbReference type="PROSITE" id="PS00018">
    <property type="entry name" value="EF_HAND_1"/>
    <property type="match status" value="1"/>
</dbReference>
<keyword evidence="2" id="KW-0430">Lectin</keyword>
<dbReference type="KEGG" id="tpal:117644530"/>
<dbReference type="CDD" id="cd00070">
    <property type="entry name" value="GLECT"/>
    <property type="match status" value="1"/>
</dbReference>
<keyword evidence="6" id="KW-1185">Reference proteome</keyword>
<dbReference type="PROSITE" id="PS51304">
    <property type="entry name" value="GALECTIN"/>
    <property type="match status" value="1"/>
</dbReference>
<dbReference type="SMART" id="SM00706">
    <property type="entry name" value="TECPR"/>
    <property type="match status" value="9"/>
</dbReference>
<keyword evidence="3" id="KW-0677">Repeat</keyword>
<dbReference type="RefSeq" id="XP_034239964.1">
    <property type="nucleotide sequence ID" value="XM_034384073.1"/>
</dbReference>
<feature type="region of interest" description="Disordered" evidence="4">
    <location>
        <begin position="496"/>
        <end position="521"/>
    </location>
</feature>
<reference evidence="7 8" key="1">
    <citation type="submission" date="2025-04" db="UniProtKB">
        <authorList>
            <consortium name="RefSeq"/>
        </authorList>
    </citation>
    <scope>IDENTIFICATION</scope>
    <source>
        <tissue evidence="7 8">Total insect</tissue>
    </source>
</reference>
<dbReference type="Pfam" id="PF00337">
    <property type="entry name" value="Gal-bind_lectin"/>
    <property type="match status" value="1"/>
</dbReference>
<dbReference type="InterPro" id="IPR006624">
    <property type="entry name" value="Beta-propeller_rpt_TECPR"/>
</dbReference>
<dbReference type="Proteomes" id="UP000515158">
    <property type="component" value="Unplaced"/>
</dbReference>
<dbReference type="GeneID" id="117644530"/>
<evidence type="ECO:0000313" key="6">
    <source>
        <dbReference type="Proteomes" id="UP000515158"/>
    </source>
</evidence>
<dbReference type="Pfam" id="PF06398">
    <property type="entry name" value="Pex24p"/>
    <property type="match status" value="2"/>
</dbReference>
<dbReference type="InterPro" id="IPR051513">
    <property type="entry name" value="Tectonin_beta-prop"/>
</dbReference>
<accession>A0A6P8YSE1</accession>
<feature type="compositionally biased region" description="Low complexity" evidence="4">
    <location>
        <begin position="411"/>
        <end position="427"/>
    </location>
</feature>
<evidence type="ECO:0000256" key="2">
    <source>
        <dbReference type="ARBA" id="ARBA00022734"/>
    </source>
</evidence>
<dbReference type="InterPro" id="IPR013320">
    <property type="entry name" value="ConA-like_dom_sf"/>
</dbReference>
<evidence type="ECO:0000256" key="1">
    <source>
        <dbReference type="ARBA" id="ARBA00005966"/>
    </source>
</evidence>
<dbReference type="RefSeq" id="XP_034239966.1">
    <property type="nucleotide sequence ID" value="XM_034384075.1"/>
</dbReference>
<dbReference type="InterPro" id="IPR010482">
    <property type="entry name" value="TECPR1-like_DysF"/>
</dbReference>
<comment type="similarity">
    <text evidence="1">Belongs to the TECPR1 family.</text>
</comment>
<dbReference type="SMART" id="SM00693">
    <property type="entry name" value="DysFN"/>
    <property type="match status" value="2"/>
</dbReference>
<dbReference type="InterPro" id="IPR006614">
    <property type="entry name" value="Peroxin/Ferlin"/>
</dbReference>
<feature type="domain" description="Galectin" evidence="5">
    <location>
        <begin position="791"/>
        <end position="929"/>
    </location>
</feature>
<dbReference type="GO" id="GO:0030246">
    <property type="term" value="F:carbohydrate binding"/>
    <property type="evidence" value="ECO:0007669"/>
    <property type="project" value="UniProtKB-KW"/>
</dbReference>
<feature type="region of interest" description="Disordered" evidence="4">
    <location>
        <begin position="410"/>
        <end position="455"/>
    </location>
</feature>
<evidence type="ECO:0000313" key="9">
    <source>
        <dbReference type="RefSeq" id="XP_034239966.1"/>
    </source>
</evidence>
<sequence>MPSSLLFGISHEGRVYALSTKGSKWRELVYLGLEFKTLSAVPHMLWAVGGDRQVYVYVHGIDIPIRIKEEAYENERWLPLEGFSSRLFPMDRFQFSSIDGLTDRTLSKVRLPSMAWQWESDWHLELSLDGQPLDHDGWTYAVDFPAKYYPQKQWKSCVRRRKWVRYRRYSALNSWCAIAPLHKDATQEPFIDVAVGGHALPGIDEGSVLVWAVTAHGRVMFRTGVSSSSPEGHKWVPVPIPHGCEVKQICVGATGLVWAVLWNGKVLVRCSVTRHNPMGEYWCEVAAPNENERLSQVAVGTNAVWAVTTSNHLWFRRGIRGSAAADSEECAKGSGWVEMVGRMGLISVAANDQVWAIGAEDRLLYFRTGVTPSDLTGKTWRLMAAVTQLSRASSDVSLWSNLAGPNARLNSVGSSSQSTVCGSSIDSDVSDVEIPHSTSVPMPSTNLGNASRGFASSAPTRSLAKLNLKPDSEGNDNQRLLSEGKKFCSTLSVKSEEDSGLSNTGSASEVDEPNVKTNPTVWSPVQSVGGVLGTEAMPESDLSLFSSDFPLGDHLDADGIWGGGDSSMLWTCVAAGAVFIDPITPPNWFVENSQASFQGELSKPWRLKILQELKTRTDKATNGYETFEKAIEKNSWVKCGTAKAMLKDSLPEICSLELEWIGSESGTLSILNLDQTQTKLQLSVSEITCVASCSEPGIPCIAIHTSRLRPSKGPLKLQFSTETEMEDWMANLTLVTCQVNSTRGKPSANSFWATSTRGDVFSFDPSSLEAHQLRGENYVQEMLVAGKSTPYDAHLHNSFPPGSRVTLLASAHQDTDRFSVNLVCRSQQQTSLKRPISHDIALHFNPRFPDEIIVRNSKHSGVWEREEREGGLPISRGEAFSISIICQDDAFKIMVNDIQFTFFEHRLNPRNISHIEIEGPLLLHKLIYESKRIIVSPSDMFWRQMGGHLRRVETCASGVTWGIGYDCTPWFYTGGWGGSFLRGLETSSSGINPMADTHAYYIYENQRWNPLTGYTTHMLPTDRNMWSDATGRHKRTKEGTRLPSMHWQWVSDWAVDYQTPGGVDQDGWQYAIDFPASYHGRKGFTDYVRRRRWVRKAHLLTSGPWEELASTKLLHVSLKAPDASALDGCVLAWAVTVEGEAVFRRGVTTDCPSGTHWDHVPSDQPLICISCGFGPKVWAIGRNGSAFWRFGITSSNPLGEVWESVEPPAGSSLKLVSVGRHGIWVLDSSGQLSVRREVTHVFPEGTHWQSIPPLDLDNSGVVTVSEVEGSAVLSPTNQPPPLTGWRHVSAGPGEEVWAISSSGVVCRRHGITKDNPAGTTWSHGVVGGWQCITARGWTNEPTD</sequence>
<dbReference type="Gene3D" id="2.60.120.200">
    <property type="match status" value="1"/>
</dbReference>
<dbReference type="Pfam" id="PF06462">
    <property type="entry name" value="Hyd_WA"/>
    <property type="match status" value="6"/>
</dbReference>
<protein>
    <submittedName>
        <fullName evidence="7 8">Tectonin beta-propeller repeat-containing protein isoform X1</fullName>
    </submittedName>
</protein>
<name>A0A6P8YSE1_THRPL</name>
<organism evidence="9">
    <name type="scientific">Thrips palmi</name>
    <name type="common">Melon thrips</name>
    <dbReference type="NCBI Taxonomy" id="161013"/>
    <lineage>
        <taxon>Eukaryota</taxon>
        <taxon>Metazoa</taxon>
        <taxon>Ecdysozoa</taxon>
        <taxon>Arthropoda</taxon>
        <taxon>Hexapoda</taxon>
        <taxon>Insecta</taxon>
        <taxon>Pterygota</taxon>
        <taxon>Neoptera</taxon>
        <taxon>Paraneoptera</taxon>
        <taxon>Thysanoptera</taxon>
        <taxon>Terebrantia</taxon>
        <taxon>Thripoidea</taxon>
        <taxon>Thripidae</taxon>
        <taxon>Thrips</taxon>
    </lineage>
</organism>
<feature type="compositionally biased region" description="Polar residues" evidence="4">
    <location>
        <begin position="436"/>
        <end position="449"/>
    </location>
</feature>
<dbReference type="InterPro" id="IPR001079">
    <property type="entry name" value="Galectin_CRD"/>
</dbReference>
<dbReference type="GO" id="GO:0005737">
    <property type="term" value="C:cytoplasm"/>
    <property type="evidence" value="ECO:0007669"/>
    <property type="project" value="UniProtKB-ARBA"/>
</dbReference>
<dbReference type="SMART" id="SM00908">
    <property type="entry name" value="Gal-bind_lectin"/>
    <property type="match status" value="1"/>
</dbReference>
<dbReference type="OrthoDB" id="72441at2759"/>
<dbReference type="GO" id="GO:0098588">
    <property type="term" value="C:bounding membrane of organelle"/>
    <property type="evidence" value="ECO:0007669"/>
    <property type="project" value="UniProtKB-ARBA"/>
</dbReference>
<evidence type="ECO:0000259" key="5">
    <source>
        <dbReference type="PROSITE" id="PS51304"/>
    </source>
</evidence>
<dbReference type="Pfam" id="PF19193">
    <property type="entry name" value="Tectonin"/>
    <property type="match status" value="1"/>
</dbReference>
<dbReference type="SMART" id="SM00694">
    <property type="entry name" value="DysFC"/>
    <property type="match status" value="2"/>
</dbReference>
<proteinExistence type="inferred from homology"/>
<dbReference type="SUPFAM" id="SSF49899">
    <property type="entry name" value="Concanavalin A-like lectins/glucanases"/>
    <property type="match status" value="1"/>
</dbReference>
<dbReference type="PANTHER" id="PTHR23250">
    <property type="entry name" value="DYSFERLIN-RELATED"/>
    <property type="match status" value="1"/>
</dbReference>
<dbReference type="SMART" id="SM00276">
    <property type="entry name" value="GLECT"/>
    <property type="match status" value="1"/>
</dbReference>
<evidence type="ECO:0000313" key="7">
    <source>
        <dbReference type="RefSeq" id="XP_034239963.1"/>
    </source>
</evidence>
<evidence type="ECO:0000256" key="4">
    <source>
        <dbReference type="SAM" id="MobiDB-lite"/>
    </source>
</evidence>